<proteinExistence type="predicted"/>
<evidence type="ECO:0000259" key="5">
    <source>
        <dbReference type="PROSITE" id="PS01180"/>
    </source>
</evidence>
<comment type="caution">
    <text evidence="7">The sequence shown here is derived from an EMBL/GenBank/DDBJ whole genome shotgun (WGS) entry which is preliminary data.</text>
</comment>
<dbReference type="Gene3D" id="2.60.120.740">
    <property type="match status" value="2"/>
</dbReference>
<gene>
    <name evidence="7" type="ORF">LSH36_200g02089</name>
</gene>
<dbReference type="CDD" id="cd22823">
    <property type="entry name" value="Gal_Rha_Lectin"/>
    <property type="match status" value="2"/>
</dbReference>
<dbReference type="InterPro" id="IPR043159">
    <property type="entry name" value="Lectin_gal-bd_sf"/>
</dbReference>
<feature type="transmembrane region" description="Helical" evidence="4">
    <location>
        <begin position="750"/>
        <end position="775"/>
    </location>
</feature>
<protein>
    <recommendedName>
        <fullName evidence="9">SUEL-type lectin domain-containing protein</fullName>
    </recommendedName>
</protein>
<feature type="transmembrane region" description="Helical" evidence="4">
    <location>
        <begin position="403"/>
        <end position="428"/>
    </location>
</feature>
<evidence type="ECO:0008006" key="9">
    <source>
        <dbReference type="Google" id="ProtNLM"/>
    </source>
</evidence>
<keyword evidence="8" id="KW-1185">Reference proteome</keyword>
<feature type="domain" description="SUEL-type lectin" evidence="6">
    <location>
        <begin position="106"/>
        <end position="195"/>
    </location>
</feature>
<feature type="domain" description="CUB" evidence="5">
    <location>
        <begin position="205"/>
        <end position="323"/>
    </location>
</feature>
<dbReference type="PANTHER" id="PTHR46780">
    <property type="entry name" value="PROTEIN EVA-1"/>
    <property type="match status" value="1"/>
</dbReference>
<keyword evidence="4" id="KW-0472">Membrane</keyword>
<dbReference type="GO" id="GO:0030246">
    <property type="term" value="F:carbohydrate binding"/>
    <property type="evidence" value="ECO:0007669"/>
    <property type="project" value="InterPro"/>
</dbReference>
<organism evidence="7 8">
    <name type="scientific">Paralvinella palmiformis</name>
    <dbReference type="NCBI Taxonomy" id="53620"/>
    <lineage>
        <taxon>Eukaryota</taxon>
        <taxon>Metazoa</taxon>
        <taxon>Spiralia</taxon>
        <taxon>Lophotrochozoa</taxon>
        <taxon>Annelida</taxon>
        <taxon>Polychaeta</taxon>
        <taxon>Sedentaria</taxon>
        <taxon>Canalipalpata</taxon>
        <taxon>Terebellida</taxon>
        <taxon>Terebelliformia</taxon>
        <taxon>Alvinellidae</taxon>
        <taxon>Paralvinella</taxon>
    </lineage>
</organism>
<feature type="region of interest" description="Disordered" evidence="3">
    <location>
        <begin position="815"/>
        <end position="836"/>
    </location>
</feature>
<evidence type="ECO:0000256" key="3">
    <source>
        <dbReference type="SAM" id="MobiDB-lite"/>
    </source>
</evidence>
<dbReference type="InterPro" id="IPR000922">
    <property type="entry name" value="Lectin_gal-bd_dom"/>
</dbReference>
<dbReference type="EMBL" id="JAODUP010000200">
    <property type="protein sequence ID" value="KAK2157035.1"/>
    <property type="molecule type" value="Genomic_DNA"/>
</dbReference>
<dbReference type="Proteomes" id="UP001208570">
    <property type="component" value="Unassembled WGS sequence"/>
</dbReference>
<feature type="region of interest" description="Disordered" evidence="3">
    <location>
        <begin position="867"/>
        <end position="890"/>
    </location>
</feature>
<evidence type="ECO:0000256" key="4">
    <source>
        <dbReference type="SAM" id="Phobius"/>
    </source>
</evidence>
<keyword evidence="4" id="KW-0812">Transmembrane</keyword>
<accession>A0AAD9JRV2</accession>
<feature type="compositionally biased region" description="Polar residues" evidence="3">
    <location>
        <begin position="867"/>
        <end position="880"/>
    </location>
</feature>
<feature type="domain" description="SUEL-type lectin" evidence="6">
    <location>
        <begin position="562"/>
        <end position="651"/>
    </location>
</feature>
<dbReference type="PROSITE" id="PS50228">
    <property type="entry name" value="SUEL_LECTIN"/>
    <property type="match status" value="2"/>
</dbReference>
<keyword evidence="4" id="KW-1133">Transmembrane helix</keyword>
<evidence type="ECO:0000256" key="1">
    <source>
        <dbReference type="ARBA" id="ARBA00023157"/>
    </source>
</evidence>
<evidence type="ECO:0000313" key="8">
    <source>
        <dbReference type="Proteomes" id="UP001208570"/>
    </source>
</evidence>
<evidence type="ECO:0000313" key="7">
    <source>
        <dbReference type="EMBL" id="KAK2157035.1"/>
    </source>
</evidence>
<feature type="compositionally biased region" description="Polar residues" evidence="3">
    <location>
        <begin position="823"/>
        <end position="832"/>
    </location>
</feature>
<reference evidence="7" key="1">
    <citation type="journal article" date="2023" name="Mol. Biol. Evol.">
        <title>Third-Generation Sequencing Reveals the Adaptive Role of the Epigenome in Three Deep-Sea Polychaetes.</title>
        <authorList>
            <person name="Perez M."/>
            <person name="Aroh O."/>
            <person name="Sun Y."/>
            <person name="Lan Y."/>
            <person name="Juniper S.K."/>
            <person name="Young C.R."/>
            <person name="Angers B."/>
            <person name="Qian P.Y."/>
        </authorList>
    </citation>
    <scope>NUCLEOTIDE SEQUENCE</scope>
    <source>
        <strain evidence="7">P08H-3</strain>
    </source>
</reference>
<feature type="transmembrane region" description="Helical" evidence="4">
    <location>
        <begin position="536"/>
        <end position="556"/>
    </location>
</feature>
<name>A0AAD9JRV2_9ANNE</name>
<evidence type="ECO:0000259" key="6">
    <source>
        <dbReference type="PROSITE" id="PS50228"/>
    </source>
</evidence>
<keyword evidence="1" id="KW-1015">Disulfide bond</keyword>
<sequence length="944" mass="105400">MPTHFPAFFAFSSKTEWSCHIGFTAVAAEHGNSIKVVFFVDSCWFQQGSNPIGVIMFVAISASRVLSAIFMDIALQIDMNVLPRVLLFLVVHLYRVRSLRPVTVDVCIGYDFRASCKPDEIIVMESAEFGRMGPGRCISTDRGNFGCKNDVLFLADLWCSGRKDCQFNVPNVEIMEANTDCVDVLAFLRASYTCIRVMNLDNDRCSSSSPNVINAVEGIISSDLTRETGCGSIRSPWIIQAKAGQTVEITLLDFKGLQRARSHSLMTCTDVYGFIVEKTLNINETICGQNTREDVIYRSKTNTVEIQLRENIKMNFLIKYKTNGCSDPVPPPHAWYKRNGNEAVIGCENSDREWRLTCLGNNFGKENQETARNLISIPVVLSTDTLIKGEDPPPSGQFQLSTIVIVAGIIGGTIVLAVAVIVCGVVYIQKYKLVSTTGTEGQDEYLQPNTNTQSHKPSCKPEEPLIHIWETPLPNPTADQTIPRHNECTIHRNNGNKQNIQNPSLTKKGTIRSGTSYYSPNTGHKYYVVDHDKMKWFVLFPYWFLMVCLFYCDAVFSVSVDVCIGYEFGASCRAGEIIVMKTAEFGRPGPGKCIPADRGNFGCKNDVLFLADMWCSGRKDCQFSVPNAEIMEVNTECVDLREFLRASYNCLTEKALNINQTICGQNTREDVIYRSKTNTVEIQLRENIKMNFLVKYKTNGCSDPVPPPQAWYKRNGNEAVIGCENSDREWRLTCLGNSWQGKSGNCSQSVVIVAGIIGGTIVLAVAVVVCGVVYIQKYKSKMEKQFNEQQPVNAGDALPPVHTKTQYRLVCTPGTEGQDEYLQPNTNTQSHKPSCKPEEPLIHIWETPLPNPTADQTIPRHNECTIHRNNGNKQNIQNPLLTKKGTTRSGTNECTLHRNDTERNVHGHGQATSEYRNNTLKGTLPAATSYYSPNTGHKYYVMNK</sequence>
<evidence type="ECO:0000256" key="2">
    <source>
        <dbReference type="PROSITE-ProRule" id="PRU00059"/>
    </source>
</evidence>
<dbReference type="AlphaFoldDB" id="A0AAD9JRV2"/>
<comment type="caution">
    <text evidence="2">Lacks conserved residue(s) required for the propagation of feature annotation.</text>
</comment>
<dbReference type="PROSITE" id="PS01180">
    <property type="entry name" value="CUB"/>
    <property type="match status" value="1"/>
</dbReference>
<dbReference type="InterPro" id="IPR000859">
    <property type="entry name" value="CUB_dom"/>
</dbReference>